<dbReference type="AlphaFoldDB" id="A0A4Y7IGD3"/>
<dbReference type="Proteomes" id="UP000316621">
    <property type="component" value="Chromosome 1"/>
</dbReference>
<dbReference type="Gramene" id="RZC46489">
    <property type="protein sequence ID" value="RZC46489"/>
    <property type="gene ID" value="C5167_039444"/>
</dbReference>
<accession>A0A4Y7IGD3</accession>
<name>A0A4Y7IGD3_PAPSO</name>
<evidence type="ECO:0000313" key="1">
    <source>
        <dbReference type="EMBL" id="RZC46489.1"/>
    </source>
</evidence>
<reference evidence="1 2" key="1">
    <citation type="journal article" date="2018" name="Science">
        <title>The opium poppy genome and morphinan production.</title>
        <authorList>
            <person name="Guo L."/>
            <person name="Winzer T."/>
            <person name="Yang X."/>
            <person name="Li Y."/>
            <person name="Ning Z."/>
            <person name="He Z."/>
            <person name="Teodor R."/>
            <person name="Lu Y."/>
            <person name="Bowser T.A."/>
            <person name="Graham I.A."/>
            <person name="Ye K."/>
        </authorList>
    </citation>
    <scope>NUCLEOTIDE SEQUENCE [LARGE SCALE GENOMIC DNA]</scope>
    <source>
        <strain evidence="2">cv. HN1</strain>
        <tissue evidence="1">Leaves</tissue>
    </source>
</reference>
<keyword evidence="2" id="KW-1185">Reference proteome</keyword>
<evidence type="ECO:0000313" key="2">
    <source>
        <dbReference type="Proteomes" id="UP000316621"/>
    </source>
</evidence>
<proteinExistence type="predicted"/>
<protein>
    <submittedName>
        <fullName evidence="1">Uncharacterized protein</fullName>
    </submittedName>
</protein>
<organism evidence="1 2">
    <name type="scientific">Papaver somniferum</name>
    <name type="common">Opium poppy</name>
    <dbReference type="NCBI Taxonomy" id="3469"/>
    <lineage>
        <taxon>Eukaryota</taxon>
        <taxon>Viridiplantae</taxon>
        <taxon>Streptophyta</taxon>
        <taxon>Embryophyta</taxon>
        <taxon>Tracheophyta</taxon>
        <taxon>Spermatophyta</taxon>
        <taxon>Magnoliopsida</taxon>
        <taxon>Ranunculales</taxon>
        <taxon>Papaveraceae</taxon>
        <taxon>Papaveroideae</taxon>
        <taxon>Papaver</taxon>
    </lineage>
</organism>
<sequence>MGNNDVTSLDVFMLDDNGEKLHGVEKNRANGHCTMRDLTLQNLREEIRLKKAGKLTNGIKGKILQMHKLP</sequence>
<gene>
    <name evidence="1" type="ORF">C5167_039444</name>
</gene>
<dbReference type="EMBL" id="CM010715">
    <property type="protein sequence ID" value="RZC46489.1"/>
    <property type="molecule type" value="Genomic_DNA"/>
</dbReference>